<feature type="compositionally biased region" description="Low complexity" evidence="1">
    <location>
        <begin position="345"/>
        <end position="387"/>
    </location>
</feature>
<evidence type="ECO:0000256" key="1">
    <source>
        <dbReference type="SAM" id="MobiDB-lite"/>
    </source>
</evidence>
<evidence type="ECO:0000313" key="6">
    <source>
        <dbReference type="Proteomes" id="UP000827724"/>
    </source>
</evidence>
<evidence type="ECO:0000259" key="4">
    <source>
        <dbReference type="Pfam" id="PF22974"/>
    </source>
</evidence>
<evidence type="ECO:0000313" key="5">
    <source>
        <dbReference type="EMBL" id="KAH6607652.1"/>
    </source>
</evidence>
<organism evidence="5 6">
    <name type="scientific">Trichoderma cornu-damae</name>
    <dbReference type="NCBI Taxonomy" id="654480"/>
    <lineage>
        <taxon>Eukaryota</taxon>
        <taxon>Fungi</taxon>
        <taxon>Dikarya</taxon>
        <taxon>Ascomycota</taxon>
        <taxon>Pezizomycotina</taxon>
        <taxon>Sordariomycetes</taxon>
        <taxon>Hypocreomycetidae</taxon>
        <taxon>Hypocreales</taxon>
        <taxon>Hypocreaceae</taxon>
        <taxon>Trichoderma</taxon>
    </lineage>
</organism>
<feature type="domain" description="Apple" evidence="3">
    <location>
        <begin position="170"/>
        <end position="196"/>
    </location>
</feature>
<dbReference type="InterPro" id="IPR054293">
    <property type="entry name" value="DUF7029"/>
</dbReference>
<dbReference type="EMBL" id="JAIWOZ010000003">
    <property type="protein sequence ID" value="KAH6607652.1"/>
    <property type="molecule type" value="Genomic_DNA"/>
</dbReference>
<dbReference type="OrthoDB" id="160645at2759"/>
<feature type="domain" description="DUF7029" evidence="4">
    <location>
        <begin position="487"/>
        <end position="589"/>
    </location>
</feature>
<evidence type="ECO:0000256" key="2">
    <source>
        <dbReference type="SAM" id="SignalP"/>
    </source>
</evidence>
<proteinExistence type="predicted"/>
<comment type="caution">
    <text evidence="5">The sequence shown here is derived from an EMBL/GenBank/DDBJ whole genome shotgun (WGS) entry which is preliminary data.</text>
</comment>
<evidence type="ECO:0008006" key="7">
    <source>
        <dbReference type="Google" id="ProtNLM"/>
    </source>
</evidence>
<keyword evidence="2" id="KW-0732">Signal</keyword>
<dbReference type="Pfam" id="PF22974">
    <property type="entry name" value="DUF7029"/>
    <property type="match status" value="1"/>
</dbReference>
<protein>
    <recommendedName>
        <fullName evidence="7">Apple domain-containing protein</fullName>
    </recommendedName>
</protein>
<evidence type="ECO:0000259" key="3">
    <source>
        <dbReference type="Pfam" id="PF14295"/>
    </source>
</evidence>
<dbReference type="InterPro" id="IPR003609">
    <property type="entry name" value="Pan_app"/>
</dbReference>
<dbReference type="Proteomes" id="UP000827724">
    <property type="component" value="Unassembled WGS sequence"/>
</dbReference>
<reference evidence="5" key="1">
    <citation type="submission" date="2021-08" db="EMBL/GenBank/DDBJ databases">
        <title>Chromosome-Level Trichoderma cornu-damae using Hi-C Data.</title>
        <authorList>
            <person name="Kim C.S."/>
        </authorList>
    </citation>
    <scope>NUCLEOTIDE SEQUENCE</scope>
    <source>
        <strain evidence="5">KA19-0412C</strain>
    </source>
</reference>
<dbReference type="Pfam" id="PF14295">
    <property type="entry name" value="PAN_4"/>
    <property type="match status" value="3"/>
</dbReference>
<name>A0A9P8QS68_9HYPO</name>
<feature type="domain" description="Apple" evidence="3">
    <location>
        <begin position="52"/>
        <end position="93"/>
    </location>
</feature>
<feature type="chain" id="PRO_5040216877" description="Apple domain-containing protein" evidence="2">
    <location>
        <begin position="21"/>
        <end position="1390"/>
    </location>
</feature>
<feature type="region of interest" description="Disordered" evidence="1">
    <location>
        <begin position="275"/>
        <end position="328"/>
    </location>
</feature>
<feature type="region of interest" description="Disordered" evidence="1">
    <location>
        <begin position="345"/>
        <end position="432"/>
    </location>
</feature>
<feature type="compositionally biased region" description="Polar residues" evidence="1">
    <location>
        <begin position="388"/>
        <end position="410"/>
    </location>
</feature>
<feature type="compositionally biased region" description="Low complexity" evidence="1">
    <location>
        <begin position="278"/>
        <end position="325"/>
    </location>
</feature>
<gene>
    <name evidence="5" type="ORF">Trco_003965</name>
</gene>
<dbReference type="Gene3D" id="3.50.4.10">
    <property type="entry name" value="Hepatocyte Growth Factor"/>
    <property type="match status" value="2"/>
</dbReference>
<feature type="signal peptide" evidence="2">
    <location>
        <begin position="1"/>
        <end position="20"/>
    </location>
</feature>
<feature type="domain" description="Apple" evidence="3">
    <location>
        <begin position="213"/>
        <end position="254"/>
    </location>
</feature>
<sequence>MRSSLAGASALLLWASGAAGGAILAADGNGIVAPVQNYRSNNGVQFAVETGFDRHGGDYKKLAANSFRDCINVCSTQAACRAVSYPGKTCWLKSSVNAATINSRVSGAVRVQDEPAPITCPAAGSSQVKAADGRSFAIQCGVDHPTAISRPSGQQIKETSGRTFTVSCSADRPGGDLTNKLLAEFGNCVAWCDENGKQVKEPSGRSFTIACNVDRPGGDLASKSLDNFSSCIAWCDQTKGCVAAAYHDGQCWLKKTLSTSSARANGQVAVLSSKLPQTSAHTASTSTKKTTSTIVKTTSPSIKMTTTSSTTQKTTSTTVKSPSTSAGVSINTQSTQIFTSVTAAATSSATPTSSSSTDSASTATTASSESTAAETSTNAASTPATASDGSTSAAEAPTSVSDISTQSAAPVTTGAPAPNGTLDAPTGPLTLSAQPRVTLTPLAPPNIDVAGTQVITSQQVSQLWFRNASLASNASDAISSPTVRVNMTFEYPSVVLDNSINISKVRWDSGSLSASFDGTEAYDAAKTSWASAEAEGNSTTLIIITAAPGCSSDSHYVYFVASHFTFDDATRSVSCSGSMESVSDIAQEADPELAAKYGCTAPSAANIRGLPAVYCGPDFDQRLDNQLGYCSVADEDLDATLAAVIPGVQDDDILERRGLIERRCWPSSLCKLASKVEKFATNTYHAVVHDAKSLGSTLGSIATTLGKDVISSAKNFAKTVLATVENVAGGLLAAATFLVTASALDDSPWGDGFKFYTWTPDKGDFWNAQDEAIDKIKSVIIGEADPEPSIELWCVDCNIKGDLKLVGSASFSFYLGLNAFAEWDPTREYDFLTMGLPELEIPNILVLGPVISLGVSVDLDISAVGQYLIGADLNWSQLSATLDVLNPRGSSQSGWVPTVHDTVQADGGLTVNSTLGLPITLGFGINILNGKYDKEIKVVDTPGVRASMECDLTNEINNGSVNTDPEDSCYGIHWSLGLVNTVKLDLSDFDQGTYRLEEWDAPVFASGCIGESLSIALPTATVTAPTGGSTSGPPQQDCSSLSCPGSHGDYCVSNGLSFQLNCQVVYQASLERFSKAGGPDECTTACVPTTPATNSAVWAFTKVASPQMKRDTIVERVTTVATSATTVTTSTASSKANAVVADTLSVTSSTATTATAADTASQTYASATNTAEAGHDIAPVTIFDSTPTLTNGTSFMADYTTPIVVGDSANRVLYYFPSTISAVGASRLRLATWDAIPIGAEIVMLFPTVASTGETVLIAMDSTQNAFFPFVCAIEGQLNKIFLVSDAENGTATLTDPDLILHLGIGIVYNKAVGKMVTRYSSKVTPEPPQYHLHRIYAYRDLEDKESDDNWTETARGERHVVLFELRRCTRPCQDNDHALGNFTTLFGAA</sequence>
<accession>A0A9P8QS68</accession>
<keyword evidence="6" id="KW-1185">Reference proteome</keyword>